<evidence type="ECO:0000256" key="1">
    <source>
        <dbReference type="SAM" id="SignalP"/>
    </source>
</evidence>
<reference evidence="2 3" key="1">
    <citation type="submission" date="2019-02" db="EMBL/GenBank/DDBJ databases">
        <title>Draft genome sequences of novel Actinobacteria.</title>
        <authorList>
            <person name="Sahin N."/>
            <person name="Ay H."/>
            <person name="Saygin H."/>
        </authorList>
    </citation>
    <scope>NUCLEOTIDE SEQUENCE [LARGE SCALE GENOMIC DNA]</scope>
    <source>
        <strain evidence="2 3">JCM 30529</strain>
    </source>
</reference>
<comment type="caution">
    <text evidence="2">The sequence shown here is derived from an EMBL/GenBank/DDBJ whole genome shotgun (WGS) entry which is preliminary data.</text>
</comment>
<feature type="signal peptide" evidence="1">
    <location>
        <begin position="1"/>
        <end position="29"/>
    </location>
</feature>
<keyword evidence="3" id="KW-1185">Reference proteome</keyword>
<dbReference type="Proteomes" id="UP000295626">
    <property type="component" value="Unassembled WGS sequence"/>
</dbReference>
<dbReference type="EMBL" id="SMKE01000310">
    <property type="protein sequence ID" value="TDB95550.1"/>
    <property type="molecule type" value="Genomic_DNA"/>
</dbReference>
<organism evidence="2 3">
    <name type="scientific">Micromonospora fluostatini</name>
    <dbReference type="NCBI Taxonomy" id="1629071"/>
    <lineage>
        <taxon>Bacteria</taxon>
        <taxon>Bacillati</taxon>
        <taxon>Actinomycetota</taxon>
        <taxon>Actinomycetes</taxon>
        <taxon>Micromonosporales</taxon>
        <taxon>Micromonosporaceae</taxon>
        <taxon>Micromonospora</taxon>
    </lineage>
</organism>
<accession>A0ABY2DHP7</accession>
<feature type="chain" id="PRO_5047507858" evidence="1">
    <location>
        <begin position="30"/>
        <end position="82"/>
    </location>
</feature>
<protein>
    <submittedName>
        <fullName evidence="2">Uncharacterized protein</fullName>
    </submittedName>
</protein>
<feature type="non-terminal residue" evidence="2">
    <location>
        <position position="82"/>
    </location>
</feature>
<keyword evidence="1" id="KW-0732">Signal</keyword>
<proteinExistence type="predicted"/>
<evidence type="ECO:0000313" key="2">
    <source>
        <dbReference type="EMBL" id="TDB95550.1"/>
    </source>
</evidence>
<gene>
    <name evidence="2" type="ORF">E1091_10120</name>
</gene>
<evidence type="ECO:0000313" key="3">
    <source>
        <dbReference type="Proteomes" id="UP000295626"/>
    </source>
</evidence>
<sequence>MNRRGGRGGRARKVVLGVAAAALAGGAVAVGTGLGNAGENCAGLDTALRNNLTFIAGQQADPDALSADRIANRQAVVDPVSY</sequence>
<name>A0ABY2DHP7_9ACTN</name>